<protein>
    <recommendedName>
        <fullName evidence="3">Natural product</fullName>
    </recommendedName>
</protein>
<reference evidence="1" key="2">
    <citation type="submission" date="2020-09" db="EMBL/GenBank/DDBJ databases">
        <authorList>
            <person name="Sun Q."/>
            <person name="Zhou Y."/>
        </authorList>
    </citation>
    <scope>NUCLEOTIDE SEQUENCE</scope>
    <source>
        <strain evidence="1">CGMCC 1.15958</strain>
    </source>
</reference>
<name>A0A917DW78_9BACT</name>
<dbReference type="RefSeq" id="WP_188769315.1">
    <property type="nucleotide sequence ID" value="NZ_BMKK01000011.1"/>
</dbReference>
<evidence type="ECO:0008006" key="3">
    <source>
        <dbReference type="Google" id="ProtNLM"/>
    </source>
</evidence>
<gene>
    <name evidence="1" type="ORF">GCM10011514_43170</name>
</gene>
<dbReference type="AlphaFoldDB" id="A0A917DW78"/>
<sequence>MKKKVTNKLSLDKETISRLSDEQASLIGGGATEKTNTCQCKTEFNRGEDAAYLLAGGSCCEDSCRNNQLLA</sequence>
<accession>A0A917DW78</accession>
<dbReference type="NCBIfam" id="NF038153">
    <property type="entry name" value="lant_leader_L1a"/>
    <property type="match status" value="1"/>
</dbReference>
<dbReference type="EMBL" id="BMKK01000011">
    <property type="protein sequence ID" value="GGD74479.1"/>
    <property type="molecule type" value="Genomic_DNA"/>
</dbReference>
<organism evidence="1 2">
    <name type="scientific">Emticicia aquatilis</name>
    <dbReference type="NCBI Taxonomy" id="1537369"/>
    <lineage>
        <taxon>Bacteria</taxon>
        <taxon>Pseudomonadati</taxon>
        <taxon>Bacteroidota</taxon>
        <taxon>Cytophagia</taxon>
        <taxon>Cytophagales</taxon>
        <taxon>Leadbetterellaceae</taxon>
        <taxon>Emticicia</taxon>
    </lineage>
</organism>
<proteinExistence type="predicted"/>
<keyword evidence="2" id="KW-1185">Reference proteome</keyword>
<dbReference type="Proteomes" id="UP000609064">
    <property type="component" value="Unassembled WGS sequence"/>
</dbReference>
<evidence type="ECO:0000313" key="1">
    <source>
        <dbReference type="EMBL" id="GGD74479.1"/>
    </source>
</evidence>
<evidence type="ECO:0000313" key="2">
    <source>
        <dbReference type="Proteomes" id="UP000609064"/>
    </source>
</evidence>
<reference evidence="1" key="1">
    <citation type="journal article" date="2014" name="Int. J. Syst. Evol. Microbiol.">
        <title>Complete genome sequence of Corynebacterium casei LMG S-19264T (=DSM 44701T), isolated from a smear-ripened cheese.</title>
        <authorList>
            <consortium name="US DOE Joint Genome Institute (JGI-PGF)"/>
            <person name="Walter F."/>
            <person name="Albersmeier A."/>
            <person name="Kalinowski J."/>
            <person name="Ruckert C."/>
        </authorList>
    </citation>
    <scope>NUCLEOTIDE SEQUENCE</scope>
    <source>
        <strain evidence="1">CGMCC 1.15958</strain>
    </source>
</reference>
<dbReference type="InterPro" id="IPR058238">
    <property type="entry name" value="Lant_leader_dom"/>
</dbReference>
<comment type="caution">
    <text evidence="1">The sequence shown here is derived from an EMBL/GenBank/DDBJ whole genome shotgun (WGS) entry which is preliminary data.</text>
</comment>